<dbReference type="InParanoid" id="D9Q0X2"/>
<sequence length="94" mass="10312">MEGGAREVLRIGKVSGIVNGLAVVRADIDVRKFRQGSPVINPDRRLVGSAADIIGNVNSPYLLVKLSPGASVKEGDELFLIFSPPRRRSHHRRR</sequence>
<dbReference type="GO" id="GO:0042254">
    <property type="term" value="P:ribosome biogenesis"/>
    <property type="evidence" value="ECO:0007669"/>
    <property type="project" value="InterPro"/>
</dbReference>
<evidence type="ECO:0000313" key="1">
    <source>
        <dbReference type="EMBL" id="ADL18960.1"/>
    </source>
</evidence>
<dbReference type="EMBL" id="CP001742">
    <property type="protein sequence ID" value="ADL18960.1"/>
    <property type="molecule type" value="Genomic_DNA"/>
</dbReference>
<dbReference type="GeneID" id="9498785"/>
<name>D9Q0X2_ACIS3</name>
<evidence type="ECO:0008006" key="3">
    <source>
        <dbReference type="Google" id="ProtNLM"/>
    </source>
</evidence>
<accession>D9Q0X2</accession>
<dbReference type="SUPFAM" id="SSF50447">
    <property type="entry name" value="Translation proteins"/>
    <property type="match status" value="1"/>
</dbReference>
<dbReference type="Gene3D" id="2.40.10.230">
    <property type="entry name" value="Probable tRNA pseudouridine synthase domain"/>
    <property type="match status" value="1"/>
</dbReference>
<dbReference type="OrthoDB" id="60264at2157"/>
<reference evidence="1 2" key="1">
    <citation type="journal article" date="2010" name="Appl. Environ. Microbiol.">
        <title>The genome sequence of the crenarchaeon Acidilobus saccharovorans supports a new order, Acidilobales, and suggests an important ecological role in terrestrial acidic hot springs.</title>
        <authorList>
            <person name="Mardanov A.V."/>
            <person name="Svetlitchnyi V.A."/>
            <person name="Beletsky A.V."/>
            <person name="Prokofeva M.I."/>
            <person name="Bonch-Osmolovskaya E.A."/>
            <person name="Ravin N.V."/>
            <person name="Skryabin K.G."/>
        </authorList>
    </citation>
    <scope>NUCLEOTIDE SEQUENCE [LARGE SCALE GENOMIC DNA]</scope>
    <source>
        <strain evidence="2">DSM 16705 / JCM 18335 / VKM B-2471 / 345-15</strain>
    </source>
</reference>
<gene>
    <name evidence="1" type="ordered locus">ASAC_0553</name>
</gene>
<dbReference type="AlphaFoldDB" id="D9Q0X2"/>
<dbReference type="InterPro" id="IPR009000">
    <property type="entry name" value="Transl_B-barrel_sf"/>
</dbReference>
<dbReference type="RefSeq" id="WP_013266472.1">
    <property type="nucleotide sequence ID" value="NC_014374.1"/>
</dbReference>
<protein>
    <recommendedName>
        <fullName evidence="3">Gar1-like small nucleolar rnp</fullName>
    </recommendedName>
</protein>
<dbReference type="HOGENOM" id="CLU_2379219_0_0_2"/>
<dbReference type="eggNOG" id="arCOG02466">
    <property type="taxonomic scope" value="Archaea"/>
</dbReference>
<dbReference type="Pfam" id="PF04410">
    <property type="entry name" value="Gar1"/>
    <property type="match status" value="1"/>
</dbReference>
<dbReference type="InterPro" id="IPR038664">
    <property type="entry name" value="Gar1/Naf1_Cbf5-bd_sf"/>
</dbReference>
<dbReference type="Proteomes" id="UP000000346">
    <property type="component" value="Chromosome"/>
</dbReference>
<dbReference type="GO" id="GO:0001522">
    <property type="term" value="P:pseudouridine synthesis"/>
    <property type="evidence" value="ECO:0007669"/>
    <property type="project" value="InterPro"/>
</dbReference>
<evidence type="ECO:0000313" key="2">
    <source>
        <dbReference type="Proteomes" id="UP000000346"/>
    </source>
</evidence>
<dbReference type="STRING" id="666510.ASAC_0553"/>
<dbReference type="KEGG" id="asc:ASAC_0553"/>
<proteinExistence type="predicted"/>
<dbReference type="InterPro" id="IPR007504">
    <property type="entry name" value="H/ACA_rnp_Gar1/Naf1"/>
</dbReference>
<keyword evidence="2" id="KW-1185">Reference proteome</keyword>
<organism evidence="1 2">
    <name type="scientific">Acidilobus saccharovorans (strain DSM 16705 / JCM 18335 / VKM B-2471 / 345-15)</name>
    <dbReference type="NCBI Taxonomy" id="666510"/>
    <lineage>
        <taxon>Archaea</taxon>
        <taxon>Thermoproteota</taxon>
        <taxon>Thermoprotei</taxon>
        <taxon>Acidilobales</taxon>
        <taxon>Acidilobaceae</taxon>
        <taxon>Acidilobus</taxon>
    </lineage>
</organism>